<keyword evidence="2 8" id="KW-1003">Cell membrane</keyword>
<comment type="function">
    <text evidence="8">Gustatory receptor which mediates acceptance or avoidance behavior, depending on its substrates.</text>
</comment>
<feature type="transmembrane region" description="Helical" evidence="8">
    <location>
        <begin position="250"/>
        <end position="274"/>
    </location>
</feature>
<proteinExistence type="inferred from homology"/>
<keyword evidence="4 8" id="KW-1133">Transmembrane helix</keyword>
<dbReference type="GO" id="GO:0030424">
    <property type="term" value="C:axon"/>
    <property type="evidence" value="ECO:0007669"/>
    <property type="project" value="TreeGrafter"/>
</dbReference>
<feature type="transmembrane region" description="Helical" evidence="8">
    <location>
        <begin position="98"/>
        <end position="116"/>
    </location>
</feature>
<feature type="transmembrane region" description="Helical" evidence="8">
    <location>
        <begin position="374"/>
        <end position="393"/>
    </location>
</feature>
<protein>
    <recommendedName>
        <fullName evidence="8">Gustatory receptor</fullName>
    </recommendedName>
</protein>
<dbReference type="GO" id="GO:0005886">
    <property type="term" value="C:plasma membrane"/>
    <property type="evidence" value="ECO:0007669"/>
    <property type="project" value="UniProtKB-SubCell"/>
</dbReference>
<dbReference type="InterPro" id="IPR013604">
    <property type="entry name" value="7TM_chemorcpt"/>
</dbReference>
<dbReference type="GO" id="GO:0030425">
    <property type="term" value="C:dendrite"/>
    <property type="evidence" value="ECO:0007669"/>
    <property type="project" value="TreeGrafter"/>
</dbReference>
<dbReference type="Proteomes" id="UP000504618">
    <property type="component" value="Unplaced"/>
</dbReference>
<comment type="similarity">
    <text evidence="8">Belongs to the insect chemoreceptor superfamily. Gustatory receptor (GR) family.</text>
</comment>
<dbReference type="GO" id="GO:0007165">
    <property type="term" value="P:signal transduction"/>
    <property type="evidence" value="ECO:0007669"/>
    <property type="project" value="UniProtKB-KW"/>
</dbReference>
<keyword evidence="7 8" id="KW-0807">Transducer</keyword>
<evidence type="ECO:0000256" key="6">
    <source>
        <dbReference type="ARBA" id="ARBA00023170"/>
    </source>
</evidence>
<evidence type="ECO:0000256" key="2">
    <source>
        <dbReference type="ARBA" id="ARBA00022475"/>
    </source>
</evidence>
<evidence type="ECO:0000256" key="1">
    <source>
        <dbReference type="ARBA" id="ARBA00004651"/>
    </source>
</evidence>
<feature type="transmembrane region" description="Helical" evidence="8">
    <location>
        <begin position="59"/>
        <end position="78"/>
    </location>
</feature>
<dbReference type="GO" id="GO:0050909">
    <property type="term" value="P:sensory perception of taste"/>
    <property type="evidence" value="ECO:0007669"/>
    <property type="project" value="InterPro"/>
</dbReference>
<reference evidence="10" key="1">
    <citation type="submission" date="2025-08" db="UniProtKB">
        <authorList>
            <consortium name="RefSeq"/>
        </authorList>
    </citation>
    <scope>IDENTIFICATION</scope>
    <source>
        <tissue evidence="10">Whole body</tissue>
    </source>
</reference>
<accession>A0A6J1RHL9</accession>
<keyword evidence="3 8" id="KW-0812">Transmembrane</keyword>
<keyword evidence="6 8" id="KW-0675">Receptor</keyword>
<dbReference type="OrthoDB" id="7544377at2759"/>
<evidence type="ECO:0000256" key="3">
    <source>
        <dbReference type="ARBA" id="ARBA00022692"/>
    </source>
</evidence>
<dbReference type="AlphaFoldDB" id="A0A6J1RHL9"/>
<sequence length="412" mass="47936">MFSSLSKERVRGKKERRWRLFHATDFQSLMYPCFILCRILGIFPYKINTSSFEISKPCYILSTVIKCVTCFYTLIILYEINSGLFKVRSLRRIIEVSAFYVFGIFIIIVTCIWDGPRMRLLQTLLKISSGLPLESYQKPSILIHAKDISGFLFLLVQTMICFNLLPVLHVVFTFHITLIVFQMDMLYMNCVCVLKICFKKINDDLENLLVLINEPHLFRRFYHEQRNPFFLMELKAIEKRHLMANNTLQMLNIIFSLQLSATVVITFTRITFSLYYCLQLVLWPNVHITSSEKLISLTLFFTSIAYYFIKIALIVWTCETGKDQAIEIGITIHNVLNRINDEQIKNELHLFSLQILHTSKNTFSAKGFTMDAPLLATLIGSITTYLLILIQFANISNSCNEQFKFSNITQTT</sequence>
<evidence type="ECO:0000256" key="7">
    <source>
        <dbReference type="ARBA" id="ARBA00023224"/>
    </source>
</evidence>
<dbReference type="Pfam" id="PF08395">
    <property type="entry name" value="7tm_7"/>
    <property type="match status" value="1"/>
</dbReference>
<name>A0A6J1RHL9_9HYME</name>
<evidence type="ECO:0000313" key="10">
    <source>
        <dbReference type="RefSeq" id="XP_024892211.1"/>
    </source>
</evidence>
<feature type="transmembrane region" description="Helical" evidence="8">
    <location>
        <begin position="294"/>
        <end position="316"/>
    </location>
</feature>
<evidence type="ECO:0000256" key="8">
    <source>
        <dbReference type="RuleBase" id="RU363108"/>
    </source>
</evidence>
<evidence type="ECO:0000256" key="4">
    <source>
        <dbReference type="ARBA" id="ARBA00022989"/>
    </source>
</evidence>
<dbReference type="PANTHER" id="PTHR21143">
    <property type="entry name" value="INVERTEBRATE GUSTATORY RECEPTOR"/>
    <property type="match status" value="1"/>
</dbReference>
<dbReference type="GO" id="GO:0007635">
    <property type="term" value="P:chemosensory behavior"/>
    <property type="evidence" value="ECO:0007669"/>
    <property type="project" value="TreeGrafter"/>
</dbReference>
<dbReference type="GO" id="GO:0008049">
    <property type="term" value="P:male courtship behavior"/>
    <property type="evidence" value="ECO:0007669"/>
    <property type="project" value="TreeGrafter"/>
</dbReference>
<dbReference type="RefSeq" id="XP_024892211.1">
    <property type="nucleotide sequence ID" value="XM_025036443.1"/>
</dbReference>
<dbReference type="GO" id="GO:0043025">
    <property type="term" value="C:neuronal cell body"/>
    <property type="evidence" value="ECO:0007669"/>
    <property type="project" value="TreeGrafter"/>
</dbReference>
<comment type="subcellular location">
    <subcellularLocation>
        <location evidence="1 8">Cell membrane</location>
        <topology evidence="1 8">Multi-pass membrane protein</topology>
    </subcellularLocation>
</comment>
<keyword evidence="5 8" id="KW-0472">Membrane</keyword>
<dbReference type="GeneID" id="112467712"/>
<feature type="transmembrane region" description="Helical" evidence="8">
    <location>
        <begin position="29"/>
        <end position="47"/>
    </location>
</feature>
<dbReference type="PANTHER" id="PTHR21143:SF133">
    <property type="entry name" value="GUSTATORY AND PHEROMONE RECEPTOR 32A-RELATED"/>
    <property type="match status" value="1"/>
</dbReference>
<organism evidence="9 10">
    <name type="scientific">Temnothorax curvispinosus</name>
    <dbReference type="NCBI Taxonomy" id="300111"/>
    <lineage>
        <taxon>Eukaryota</taxon>
        <taxon>Metazoa</taxon>
        <taxon>Ecdysozoa</taxon>
        <taxon>Arthropoda</taxon>
        <taxon>Hexapoda</taxon>
        <taxon>Insecta</taxon>
        <taxon>Pterygota</taxon>
        <taxon>Neoptera</taxon>
        <taxon>Endopterygota</taxon>
        <taxon>Hymenoptera</taxon>
        <taxon>Apocrita</taxon>
        <taxon>Aculeata</taxon>
        <taxon>Formicoidea</taxon>
        <taxon>Formicidae</taxon>
        <taxon>Myrmicinae</taxon>
        <taxon>Temnothorax</taxon>
    </lineage>
</organism>
<gene>
    <name evidence="10" type="primary">LOC112467712</name>
</gene>
<keyword evidence="9" id="KW-1185">Reference proteome</keyword>
<evidence type="ECO:0000313" key="9">
    <source>
        <dbReference type="Proteomes" id="UP000504618"/>
    </source>
</evidence>
<evidence type="ECO:0000256" key="5">
    <source>
        <dbReference type="ARBA" id="ARBA00023136"/>
    </source>
</evidence>
<comment type="caution">
    <text evidence="8">Lacks conserved residue(s) required for the propagation of feature annotation.</text>
</comment>